<keyword evidence="2" id="KW-0732">Signal</keyword>
<dbReference type="InParanoid" id="M1BR07"/>
<protein>
    <submittedName>
        <fullName evidence="3">Transferase</fullName>
    </submittedName>
</protein>
<dbReference type="PaxDb" id="4113-PGSC0003DMT400050882"/>
<evidence type="ECO:0000313" key="3">
    <source>
        <dbReference type="EnsemblPlants" id="PGSC0003DMT400050882"/>
    </source>
</evidence>
<reference evidence="4" key="1">
    <citation type="journal article" date="2011" name="Nature">
        <title>Genome sequence and analysis of the tuber crop potato.</title>
        <authorList>
            <consortium name="The Potato Genome Sequencing Consortium"/>
        </authorList>
    </citation>
    <scope>NUCLEOTIDE SEQUENCE [LARGE SCALE GENOMIC DNA]</scope>
    <source>
        <strain evidence="4">cv. DM1-3 516 R44</strain>
    </source>
</reference>
<name>M1BR07_SOLTU</name>
<dbReference type="Proteomes" id="UP000011115">
    <property type="component" value="Unassembled WGS sequence"/>
</dbReference>
<keyword evidence="4" id="KW-1185">Reference proteome</keyword>
<dbReference type="AlphaFoldDB" id="M1BR07"/>
<dbReference type="HOGENOM" id="CLU_2241388_0_0_1"/>
<keyword evidence="1" id="KW-0812">Transmembrane</keyword>
<accession>M1BR07</accession>
<feature type="transmembrane region" description="Helical" evidence="1">
    <location>
        <begin position="46"/>
        <end position="67"/>
    </location>
</feature>
<dbReference type="EnsemblPlants" id="PGSC0003DMT400050882">
    <property type="protein sequence ID" value="PGSC0003DMT400050882"/>
    <property type="gene ID" value="PGSC0003DMG400019762"/>
</dbReference>
<feature type="signal peptide" evidence="2">
    <location>
        <begin position="1"/>
        <end position="21"/>
    </location>
</feature>
<keyword evidence="1" id="KW-1133">Transmembrane helix</keyword>
<keyword evidence="1" id="KW-0472">Membrane</keyword>
<evidence type="ECO:0000256" key="2">
    <source>
        <dbReference type="SAM" id="SignalP"/>
    </source>
</evidence>
<sequence length="105" mass="11572">MPVLFLFLLAFGILLVPTSIAGSRLRSVKSFQYSSKYDFKDCLPNTSFASLVFLLFPCQVAALYYMGMAGHFGIGNTNTLATIDVAGAFIVRFLCLILCFMLISH</sequence>
<dbReference type="STRING" id="4113.M1BR07"/>
<proteinExistence type="predicted"/>
<evidence type="ECO:0000256" key="1">
    <source>
        <dbReference type="SAM" id="Phobius"/>
    </source>
</evidence>
<dbReference type="Gramene" id="PGSC0003DMT400050882">
    <property type="protein sequence ID" value="PGSC0003DMT400050882"/>
    <property type="gene ID" value="PGSC0003DMG400019762"/>
</dbReference>
<organism evidence="3 4">
    <name type="scientific">Solanum tuberosum</name>
    <name type="common">Potato</name>
    <dbReference type="NCBI Taxonomy" id="4113"/>
    <lineage>
        <taxon>Eukaryota</taxon>
        <taxon>Viridiplantae</taxon>
        <taxon>Streptophyta</taxon>
        <taxon>Embryophyta</taxon>
        <taxon>Tracheophyta</taxon>
        <taxon>Spermatophyta</taxon>
        <taxon>Magnoliopsida</taxon>
        <taxon>eudicotyledons</taxon>
        <taxon>Gunneridae</taxon>
        <taxon>Pentapetalae</taxon>
        <taxon>asterids</taxon>
        <taxon>lamiids</taxon>
        <taxon>Solanales</taxon>
        <taxon>Solanaceae</taxon>
        <taxon>Solanoideae</taxon>
        <taxon>Solaneae</taxon>
        <taxon>Solanum</taxon>
    </lineage>
</organism>
<feature type="chain" id="PRO_5004013710" evidence="2">
    <location>
        <begin position="22"/>
        <end position="105"/>
    </location>
</feature>
<evidence type="ECO:0000313" key="4">
    <source>
        <dbReference type="Proteomes" id="UP000011115"/>
    </source>
</evidence>
<reference evidence="3" key="2">
    <citation type="submission" date="2015-06" db="UniProtKB">
        <authorList>
            <consortium name="EnsemblPlants"/>
        </authorList>
    </citation>
    <scope>IDENTIFICATION</scope>
    <source>
        <strain evidence="3">DM1-3 516 R44</strain>
    </source>
</reference>
<feature type="transmembrane region" description="Helical" evidence="1">
    <location>
        <begin position="79"/>
        <end position="103"/>
    </location>
</feature>
<dbReference type="eggNOG" id="KOG2125">
    <property type="taxonomic scope" value="Eukaryota"/>
</dbReference>